<proteinExistence type="predicted"/>
<reference evidence="3 4" key="1">
    <citation type="journal article" date="2017" name="ISME J.">
        <title>Energy and carbon metabolisms in a deep terrestrial subsurface fluid microbial community.</title>
        <authorList>
            <person name="Momper L."/>
            <person name="Jungbluth S.P."/>
            <person name="Lee M.D."/>
            <person name="Amend J.P."/>
        </authorList>
    </citation>
    <scope>NUCLEOTIDE SEQUENCE [LARGE SCALE GENOMIC DNA]</scope>
    <source>
        <strain evidence="3">SURF_5</strain>
    </source>
</reference>
<dbReference type="InterPro" id="IPR048068">
    <property type="entry name" value="LarA-like"/>
</dbReference>
<dbReference type="Proteomes" id="UP000265882">
    <property type="component" value="Unassembled WGS sequence"/>
</dbReference>
<feature type="domain" description="Lactate racemase C-terminal" evidence="2">
    <location>
        <begin position="281"/>
        <end position="417"/>
    </location>
</feature>
<evidence type="ECO:0000259" key="1">
    <source>
        <dbReference type="Pfam" id="PF09861"/>
    </source>
</evidence>
<comment type="caution">
    <text evidence="3">The sequence shown here is derived from an EMBL/GenBank/DDBJ whole genome shotgun (WGS) entry which is preliminary data.</text>
</comment>
<dbReference type="AlphaFoldDB" id="A0A3A4PAD7"/>
<dbReference type="Gene3D" id="3.40.50.11440">
    <property type="match status" value="1"/>
</dbReference>
<dbReference type="PANTHER" id="PTHR33171:SF17">
    <property type="entry name" value="LARA-LIKE N-TERMINAL DOMAIN-CONTAINING PROTEIN"/>
    <property type="match status" value="1"/>
</dbReference>
<dbReference type="EMBL" id="QZKU01000028">
    <property type="protein sequence ID" value="RJP24921.1"/>
    <property type="molecule type" value="Genomic_DNA"/>
</dbReference>
<dbReference type="Pfam" id="PF09861">
    <property type="entry name" value="Lar_N"/>
    <property type="match status" value="1"/>
</dbReference>
<name>A0A3A4PAD7_ABYX5</name>
<evidence type="ECO:0000313" key="4">
    <source>
        <dbReference type="Proteomes" id="UP000265882"/>
    </source>
</evidence>
<accession>A0A3A4PAD7</accession>
<dbReference type="InterPro" id="IPR047926">
    <property type="entry name" value="Ni_dep_LarA"/>
</dbReference>
<dbReference type="NCBIfam" id="NF033504">
    <property type="entry name" value="Ni_dep_LarA"/>
    <property type="match status" value="1"/>
</dbReference>
<dbReference type="Pfam" id="PF21113">
    <property type="entry name" value="LarA_C"/>
    <property type="match status" value="1"/>
</dbReference>
<dbReference type="GO" id="GO:0050043">
    <property type="term" value="F:lactate racemase activity"/>
    <property type="evidence" value="ECO:0007669"/>
    <property type="project" value="InterPro"/>
</dbReference>
<evidence type="ECO:0000259" key="2">
    <source>
        <dbReference type="Pfam" id="PF21113"/>
    </source>
</evidence>
<dbReference type="Gene3D" id="3.90.226.30">
    <property type="match status" value="1"/>
</dbReference>
<sequence>MDARTLHLAYGRTAFEAIASRGEIPQKLSPCFPKPARDIRHLVQQSLLRPIDSVPVKNLVSAGERAVIIISDSTRASASDVILPILVEQLNSAGIPDDNIDIVVALGIHRPQTEEEKRTLTGRSIFDRIRVFNHDAYDSKNLVSIGTTSRGTPVSISRIVAEADRIITVGSVVPHYFAGFGGGRKSIMPGICSHEANLRSHFLVFDKVRGRNPSAKTAQLAGNPVHEDMLEAAEMIAPDFTINSVLTPEKELCAVFAGELVRAHQEACASYLQHFSTVVSTAGDLTIVDCGGHPKDINFIQAHKAIQSAYSITRRGGWMIVLAECPEGFGYPGFVDWFRYNSIGEFERALRRNYEIYGQTAYAMYEKATSVNIVLVSDLAPQLVERMSMHAAPTFDEAYALAAGNLGEDFTTYVIPASSASLFHTRAEHEEAVISVKRYRNGNGEKNVS</sequence>
<feature type="domain" description="LarA-like N-terminal" evidence="1">
    <location>
        <begin position="10"/>
        <end position="207"/>
    </location>
</feature>
<organism evidence="3 4">
    <name type="scientific">Abyssobacteria bacterium (strain SURF_5)</name>
    <dbReference type="NCBI Taxonomy" id="2093360"/>
    <lineage>
        <taxon>Bacteria</taxon>
        <taxon>Pseudomonadati</taxon>
        <taxon>Candidatus Hydrogenedentota</taxon>
        <taxon>Candidatus Abyssobacteria</taxon>
    </lineage>
</organism>
<gene>
    <name evidence="3" type="primary">larA</name>
    <name evidence="3" type="ORF">C4520_03125</name>
</gene>
<dbReference type="InterPro" id="IPR043166">
    <property type="entry name" value="LarA-like_C"/>
</dbReference>
<protein>
    <submittedName>
        <fullName evidence="3">Nickel-dependent lactate racemase</fullName>
    </submittedName>
</protein>
<dbReference type="PANTHER" id="PTHR33171">
    <property type="entry name" value="LAR_N DOMAIN-CONTAINING PROTEIN"/>
    <property type="match status" value="1"/>
</dbReference>
<evidence type="ECO:0000313" key="3">
    <source>
        <dbReference type="EMBL" id="RJP24921.1"/>
    </source>
</evidence>
<dbReference type="InterPro" id="IPR048520">
    <property type="entry name" value="LarA_C"/>
</dbReference>
<dbReference type="InterPro" id="IPR018657">
    <property type="entry name" value="LarA-like_N"/>
</dbReference>